<feature type="region of interest" description="Disordered" evidence="1">
    <location>
        <begin position="660"/>
        <end position="709"/>
    </location>
</feature>
<proteinExistence type="predicted"/>
<gene>
    <name evidence="2 4" type="ORF">P152DRAFT_159901</name>
</gene>
<feature type="region of interest" description="Disordered" evidence="1">
    <location>
        <begin position="1"/>
        <end position="26"/>
    </location>
</feature>
<protein>
    <submittedName>
        <fullName evidence="2 4">Uncharacterized protein</fullName>
    </submittedName>
</protein>
<sequence>MSDYNDLFEDPPESNGGDPNVVADDLSGRDGLMELRNLQAGVTDYANHVFDENTFASLNDSPLETLPELAPDDRFIKELEFVTQLSRPSAAQQNSAENQSLEADAEQQPELANNGSRQQLKVPEINVEDIDQLLGGEGLGTIDAFDVDNSLDFSDFEGDFPYPEQPSQTITTTSLYPLNFRPDPSFFLINPRQEPPKLSIPAPHNYSDDDSGLSDYYPDSRAISPVEELTDASEIVHKKSYGRERPKSDPNKPWIRVSSKSRENARAAQSNQYDSLLHYGYPRNSLKLWLGTRYTFDYDNWGGLQKACYRRDQLREFLLDHPIAPDSHLTLWIQLQPSDSAKRYPSSHSSQCRFAECPDRQIGSSRKRLSRGVIWQGRVKVAFDERWYSQKIDGDPFLCAGFVHLYCMEQFLDFPEICRHLDVKADGREFLPKEPGGRFAAALPENVRIKAANFIQSCKDGTLVGIYPDYPKHGEYEAGTRKPHVKTLTYALVNAKVNSQSRSMYRTKKSRGLEGSNELVHLGDEDKYLWARMERKQATSRSRYERRKRKQKDAGSDEERETLKRSRRRTSCDSPRGRPRYRTDEQPQFQKPNKLSRAVDHPQVPNPSQGFYSVDQQQVPDPYHGSLSDTEIATALTSLNDSLGSNDAVPPPDLVNFGYFSDTGPLSPSMKKPKLNPKSTSRKTLADPHPAEEAREALMSLPEEFRRGW</sequence>
<feature type="region of interest" description="Disordered" evidence="1">
    <location>
        <begin position="197"/>
        <end position="219"/>
    </location>
</feature>
<evidence type="ECO:0000313" key="3">
    <source>
        <dbReference type="Proteomes" id="UP000504638"/>
    </source>
</evidence>
<feature type="region of interest" description="Disordered" evidence="1">
    <location>
        <begin position="535"/>
        <end position="621"/>
    </location>
</feature>
<dbReference type="RefSeq" id="XP_033531171.1">
    <property type="nucleotide sequence ID" value="XM_033674003.1"/>
</dbReference>
<dbReference type="EMBL" id="ML975172">
    <property type="protein sequence ID" value="KAF1809540.1"/>
    <property type="molecule type" value="Genomic_DNA"/>
</dbReference>
<accession>A0A6G1FUV3</accession>
<dbReference type="Proteomes" id="UP000504638">
    <property type="component" value="Unplaced"/>
</dbReference>
<reference evidence="4" key="3">
    <citation type="submission" date="2025-04" db="UniProtKB">
        <authorList>
            <consortium name="RefSeq"/>
        </authorList>
    </citation>
    <scope>IDENTIFICATION</scope>
    <source>
        <strain evidence="4">CBS 781.70</strain>
    </source>
</reference>
<feature type="compositionally biased region" description="Basic and acidic residues" evidence="1">
    <location>
        <begin position="684"/>
        <end position="696"/>
    </location>
</feature>
<reference evidence="2 4" key="1">
    <citation type="submission" date="2020-01" db="EMBL/GenBank/DDBJ databases">
        <authorList>
            <consortium name="DOE Joint Genome Institute"/>
            <person name="Haridas S."/>
            <person name="Albert R."/>
            <person name="Binder M."/>
            <person name="Bloem J."/>
            <person name="Labutti K."/>
            <person name="Salamov A."/>
            <person name="Andreopoulos B."/>
            <person name="Baker S.E."/>
            <person name="Barry K."/>
            <person name="Bills G."/>
            <person name="Bluhm B.H."/>
            <person name="Cannon C."/>
            <person name="Castanera R."/>
            <person name="Culley D.E."/>
            <person name="Daum C."/>
            <person name="Ezra D."/>
            <person name="Gonzalez J.B."/>
            <person name="Henrissat B."/>
            <person name="Kuo A."/>
            <person name="Liang C."/>
            <person name="Lipzen A."/>
            <person name="Lutzoni F."/>
            <person name="Magnuson J."/>
            <person name="Mondo S."/>
            <person name="Nolan M."/>
            <person name="Ohm R."/>
            <person name="Pangilinan J."/>
            <person name="Park H.-J."/>
            <person name="Ramirez L."/>
            <person name="Alfaro M."/>
            <person name="Sun H."/>
            <person name="Tritt A."/>
            <person name="Yoshinaga Y."/>
            <person name="Zwiers L.-H."/>
            <person name="Turgeon B.G."/>
            <person name="Goodwin S.B."/>
            <person name="Spatafora J.W."/>
            <person name="Crous P.W."/>
            <person name="Grigoriev I.V."/>
        </authorList>
    </citation>
    <scope>NUCLEOTIDE SEQUENCE</scope>
    <source>
        <strain evidence="2 4">CBS 781.70</strain>
    </source>
</reference>
<feature type="compositionally biased region" description="Polar residues" evidence="1">
    <location>
        <begin position="110"/>
        <end position="119"/>
    </location>
</feature>
<feature type="compositionally biased region" description="Basic and acidic residues" evidence="1">
    <location>
        <begin position="234"/>
        <end position="250"/>
    </location>
</feature>
<keyword evidence="3" id="KW-1185">Reference proteome</keyword>
<dbReference type="AlphaFoldDB" id="A0A6G1FUV3"/>
<evidence type="ECO:0000256" key="1">
    <source>
        <dbReference type="SAM" id="MobiDB-lite"/>
    </source>
</evidence>
<organism evidence="2">
    <name type="scientific">Eremomyces bilateralis CBS 781.70</name>
    <dbReference type="NCBI Taxonomy" id="1392243"/>
    <lineage>
        <taxon>Eukaryota</taxon>
        <taxon>Fungi</taxon>
        <taxon>Dikarya</taxon>
        <taxon>Ascomycota</taxon>
        <taxon>Pezizomycotina</taxon>
        <taxon>Dothideomycetes</taxon>
        <taxon>Dothideomycetes incertae sedis</taxon>
        <taxon>Eremomycetales</taxon>
        <taxon>Eremomycetaceae</taxon>
        <taxon>Eremomyces</taxon>
    </lineage>
</organism>
<feature type="compositionally biased region" description="Acidic residues" evidence="1">
    <location>
        <begin position="1"/>
        <end position="12"/>
    </location>
</feature>
<feature type="region of interest" description="Disordered" evidence="1">
    <location>
        <begin position="234"/>
        <end position="267"/>
    </location>
</feature>
<evidence type="ECO:0000313" key="4">
    <source>
        <dbReference type="RefSeq" id="XP_033531171.1"/>
    </source>
</evidence>
<reference evidence="4" key="2">
    <citation type="submission" date="2020-04" db="EMBL/GenBank/DDBJ databases">
        <authorList>
            <consortium name="NCBI Genome Project"/>
        </authorList>
    </citation>
    <scope>NUCLEOTIDE SEQUENCE</scope>
    <source>
        <strain evidence="4">CBS 781.70</strain>
    </source>
</reference>
<dbReference type="GeneID" id="54414573"/>
<dbReference type="OrthoDB" id="5307331at2759"/>
<evidence type="ECO:0000313" key="2">
    <source>
        <dbReference type="EMBL" id="KAF1809540.1"/>
    </source>
</evidence>
<name>A0A6G1FUV3_9PEZI</name>
<feature type="region of interest" description="Disordered" evidence="1">
    <location>
        <begin position="86"/>
        <end position="122"/>
    </location>
</feature>
<feature type="compositionally biased region" description="Basic and acidic residues" evidence="1">
    <location>
        <begin position="552"/>
        <end position="564"/>
    </location>
</feature>
<feature type="compositionally biased region" description="Polar residues" evidence="1">
    <location>
        <begin position="86"/>
        <end position="101"/>
    </location>
</feature>
<feature type="compositionally biased region" description="Polar residues" evidence="1">
    <location>
        <begin position="606"/>
        <end position="619"/>
    </location>
</feature>